<feature type="domain" description="Peptidase S8/S53" evidence="7">
    <location>
        <begin position="279"/>
        <end position="596"/>
    </location>
</feature>
<evidence type="ECO:0000259" key="7">
    <source>
        <dbReference type="Pfam" id="PF00082"/>
    </source>
</evidence>
<dbReference type="GO" id="GO:0006508">
    <property type="term" value="P:proteolysis"/>
    <property type="evidence" value="ECO:0007669"/>
    <property type="project" value="UniProtKB-KW"/>
</dbReference>
<evidence type="ECO:0000256" key="3">
    <source>
        <dbReference type="ARBA" id="ARBA00022801"/>
    </source>
</evidence>
<dbReference type="InterPro" id="IPR000209">
    <property type="entry name" value="Peptidase_S8/S53_dom"/>
</dbReference>
<keyword evidence="4 5" id="KW-0720">Serine protease</keyword>
<evidence type="ECO:0000256" key="5">
    <source>
        <dbReference type="PROSITE-ProRule" id="PRU01240"/>
    </source>
</evidence>
<sequence length="812" mass="87178">MSEQLSLIEPQRHTHLRLAAATDPGPRRTRTPGRGGAPAYTDRERHAEDLGRQVSTIADEHRRRSEVLGVDPELILVLEINGPLDPADVERAGLRVLELRSDRALVAFAQDPELTEFVRRNDLYMQGTRGFTDKGYERAAEYETLFDKIDALRPIGSRDLIGVELARHLDEGPDPGEVVRLEINCWCSEDAGEAQRRNADVAAAVGRAGGTVHATSVRATAGWSVVCCDLPVGMLEEVLATDRISWVDLMPSPMLDAPEFLSATPESLPLAVAPSSTAPILAVIDSGIRSAHPLLAPAVIGAEAVGEGIADGGDESGHGTLVASLGLYGSLEEPLATRSSVVPAGRLLSVRVLDRNDRFPDDQAWPDLLLEAMTVAAEAGARVINLSLGDSRRPYAGPRPTPIAAMVDQFIRYHQDVVVVTCAGNYDSGQHDLGRLRSNDYVADLLTLPEPGILDPGTAALSLTVGGLGGGHHQGVFVRASADKVVVGGPNLPSPHTRVGPGPMGAIKPELSAPSGSAVVDTVVGREDRGSTLGKVVGAGGNAPDRLLAAGRGTSYAAPLVSHGALRVLGQYPELNGNSVRALLLVGADQIPTYLDSGAPARQDERRLTGYGRVSPERSEMSDDHRVVLLSQHTIRVNQAHFYRVAIPSSFRVAGGRIDLSVALAFDPPVRVTRLDYLASKMSFQAFHGPSLEEVRLAYVKAATEEDLEDDVALTPSGLRGRLDLQPADTERSRGANQLGRYVRHQKVADDRPDELVIAVRNQNRWDVDNAEQRYSLAVMLQRDTGHPSIYAELRAELEPLVEIEIEAEAGF</sequence>
<dbReference type="PRINTS" id="PR00723">
    <property type="entry name" value="SUBTILISIN"/>
</dbReference>
<evidence type="ECO:0000313" key="8">
    <source>
        <dbReference type="EMBL" id="MBB3040923.1"/>
    </source>
</evidence>
<dbReference type="Gene3D" id="3.40.50.200">
    <property type="entry name" value="Peptidase S8/S53 domain"/>
    <property type="match status" value="1"/>
</dbReference>
<gene>
    <name evidence="8" type="ORF">FHU40_000724</name>
</gene>
<dbReference type="AlphaFoldDB" id="A0A7W4YZM8"/>
<evidence type="ECO:0000256" key="6">
    <source>
        <dbReference type="SAM" id="MobiDB-lite"/>
    </source>
</evidence>
<proteinExistence type="inferred from homology"/>
<accession>A0A7W4YZM8</accession>
<dbReference type="CDD" id="cd04847">
    <property type="entry name" value="Peptidases_S8_Subtilisin_like_2"/>
    <property type="match status" value="1"/>
</dbReference>
<dbReference type="InterPro" id="IPR034074">
    <property type="entry name" value="Y4bN_pept_dom"/>
</dbReference>
<name>A0A7W4YZM8_9ACTN</name>
<comment type="caution">
    <text evidence="8">The sequence shown here is derived from an EMBL/GenBank/DDBJ whole genome shotgun (WGS) entry which is preliminary data.</text>
</comment>
<dbReference type="InterPro" id="IPR015500">
    <property type="entry name" value="Peptidase_S8_subtilisin-rel"/>
</dbReference>
<evidence type="ECO:0000256" key="1">
    <source>
        <dbReference type="ARBA" id="ARBA00011073"/>
    </source>
</evidence>
<keyword evidence="9" id="KW-1185">Reference proteome</keyword>
<dbReference type="Proteomes" id="UP000589626">
    <property type="component" value="Unassembled WGS sequence"/>
</dbReference>
<feature type="active site" description="Charge relay system" evidence="5">
    <location>
        <position position="285"/>
    </location>
</feature>
<dbReference type="PANTHER" id="PTHR43806:SF11">
    <property type="entry name" value="CEREVISIN-RELATED"/>
    <property type="match status" value="1"/>
</dbReference>
<dbReference type="InterPro" id="IPR050131">
    <property type="entry name" value="Peptidase_S8_subtilisin-like"/>
</dbReference>
<evidence type="ECO:0000256" key="2">
    <source>
        <dbReference type="ARBA" id="ARBA00022670"/>
    </source>
</evidence>
<organism evidence="8 9">
    <name type="scientific">Nocardioides soli</name>
    <dbReference type="NCBI Taxonomy" id="1036020"/>
    <lineage>
        <taxon>Bacteria</taxon>
        <taxon>Bacillati</taxon>
        <taxon>Actinomycetota</taxon>
        <taxon>Actinomycetes</taxon>
        <taxon>Propionibacteriales</taxon>
        <taxon>Nocardioidaceae</taxon>
        <taxon>Nocardioides</taxon>
    </lineage>
</organism>
<dbReference type="PANTHER" id="PTHR43806">
    <property type="entry name" value="PEPTIDASE S8"/>
    <property type="match status" value="1"/>
</dbReference>
<dbReference type="GO" id="GO:0004252">
    <property type="term" value="F:serine-type endopeptidase activity"/>
    <property type="evidence" value="ECO:0007669"/>
    <property type="project" value="UniProtKB-UniRule"/>
</dbReference>
<evidence type="ECO:0000256" key="4">
    <source>
        <dbReference type="ARBA" id="ARBA00022825"/>
    </source>
</evidence>
<keyword evidence="3 5" id="KW-0378">Hydrolase</keyword>
<dbReference type="EMBL" id="JACHWR010000001">
    <property type="protein sequence ID" value="MBB3040923.1"/>
    <property type="molecule type" value="Genomic_DNA"/>
</dbReference>
<protein>
    <recommendedName>
        <fullName evidence="7">Peptidase S8/S53 domain-containing protein</fullName>
    </recommendedName>
</protein>
<evidence type="ECO:0000313" key="9">
    <source>
        <dbReference type="Proteomes" id="UP000589626"/>
    </source>
</evidence>
<dbReference type="RefSeq" id="WP_183590892.1">
    <property type="nucleotide sequence ID" value="NZ_JACHWR010000001.1"/>
</dbReference>
<dbReference type="InterPro" id="IPR036852">
    <property type="entry name" value="Peptidase_S8/S53_dom_sf"/>
</dbReference>
<feature type="region of interest" description="Disordered" evidence="6">
    <location>
        <begin position="18"/>
        <end position="41"/>
    </location>
</feature>
<reference evidence="8 9" key="1">
    <citation type="submission" date="2020-08" db="EMBL/GenBank/DDBJ databases">
        <title>Sequencing the genomes of 1000 actinobacteria strains.</title>
        <authorList>
            <person name="Klenk H.-P."/>
        </authorList>
    </citation>
    <scope>NUCLEOTIDE SEQUENCE [LARGE SCALE GENOMIC DNA]</scope>
    <source>
        <strain evidence="8 9">DSM 105498</strain>
    </source>
</reference>
<dbReference type="Pfam" id="PF00082">
    <property type="entry name" value="Peptidase_S8"/>
    <property type="match status" value="1"/>
</dbReference>
<dbReference type="PROSITE" id="PS51892">
    <property type="entry name" value="SUBTILASE"/>
    <property type="match status" value="1"/>
</dbReference>
<feature type="active site" description="Charge relay system" evidence="5">
    <location>
        <position position="318"/>
    </location>
</feature>
<dbReference type="SUPFAM" id="SSF52743">
    <property type="entry name" value="Subtilisin-like"/>
    <property type="match status" value="1"/>
</dbReference>
<keyword evidence="2 5" id="KW-0645">Protease</keyword>
<comment type="similarity">
    <text evidence="1 5">Belongs to the peptidase S8 family.</text>
</comment>
<feature type="active site" description="Charge relay system" evidence="5">
    <location>
        <position position="555"/>
    </location>
</feature>